<gene>
    <name evidence="2" type="ORF">AVEN_84830_1</name>
</gene>
<organism evidence="2 3">
    <name type="scientific">Araneus ventricosus</name>
    <name type="common">Orbweaver spider</name>
    <name type="synonym">Epeira ventricosa</name>
    <dbReference type="NCBI Taxonomy" id="182803"/>
    <lineage>
        <taxon>Eukaryota</taxon>
        <taxon>Metazoa</taxon>
        <taxon>Ecdysozoa</taxon>
        <taxon>Arthropoda</taxon>
        <taxon>Chelicerata</taxon>
        <taxon>Arachnida</taxon>
        <taxon>Araneae</taxon>
        <taxon>Araneomorphae</taxon>
        <taxon>Entelegynae</taxon>
        <taxon>Araneoidea</taxon>
        <taxon>Araneidae</taxon>
        <taxon>Araneus</taxon>
    </lineage>
</organism>
<sequence length="242" mass="28071">MSLLNKKPQLHVKRKRKAETETTPDRQSPVKFEKIQDAKTEDYYSILRYAQMTTGDEMYAEDSEGSEIPLNLDDKPTYTVVKKIINDTENLIQVPPVSLDCKVNYINECDRIVYPMNLTTRRPMFPLNDALDEEYLADEIVTEPHYPIDAEGKSHYARRNNGDEKASRIRKEFFTMRRIGMDASGYEMYCVNSEGAECYLPTLDPEKVYVLNENGEKRYSQTKGGKEIYADIKEQPVIIRNK</sequence>
<proteinExistence type="predicted"/>
<dbReference type="Proteomes" id="UP000499080">
    <property type="component" value="Unassembled WGS sequence"/>
</dbReference>
<dbReference type="EMBL" id="BGPR01003008">
    <property type="protein sequence ID" value="GBM82404.1"/>
    <property type="molecule type" value="Genomic_DNA"/>
</dbReference>
<name>A0A4Y2IXS7_ARAVE</name>
<feature type="region of interest" description="Disordered" evidence="1">
    <location>
        <begin position="1"/>
        <end position="31"/>
    </location>
</feature>
<evidence type="ECO:0000313" key="3">
    <source>
        <dbReference type="Proteomes" id="UP000499080"/>
    </source>
</evidence>
<dbReference type="AlphaFoldDB" id="A0A4Y2IXS7"/>
<comment type="caution">
    <text evidence="2">The sequence shown here is derived from an EMBL/GenBank/DDBJ whole genome shotgun (WGS) entry which is preliminary data.</text>
</comment>
<feature type="compositionally biased region" description="Basic residues" evidence="1">
    <location>
        <begin position="8"/>
        <end position="17"/>
    </location>
</feature>
<evidence type="ECO:0000256" key="1">
    <source>
        <dbReference type="SAM" id="MobiDB-lite"/>
    </source>
</evidence>
<accession>A0A4Y2IXS7</accession>
<protein>
    <submittedName>
        <fullName evidence="2">Uncharacterized protein</fullName>
    </submittedName>
</protein>
<keyword evidence="3" id="KW-1185">Reference proteome</keyword>
<evidence type="ECO:0000313" key="2">
    <source>
        <dbReference type="EMBL" id="GBM82404.1"/>
    </source>
</evidence>
<dbReference type="OrthoDB" id="6467930at2759"/>
<reference evidence="2 3" key="1">
    <citation type="journal article" date="2019" name="Sci. Rep.">
        <title>Orb-weaving spider Araneus ventricosus genome elucidates the spidroin gene catalogue.</title>
        <authorList>
            <person name="Kono N."/>
            <person name="Nakamura H."/>
            <person name="Ohtoshi R."/>
            <person name="Moran D.A.P."/>
            <person name="Shinohara A."/>
            <person name="Yoshida Y."/>
            <person name="Fujiwara M."/>
            <person name="Mori M."/>
            <person name="Tomita M."/>
            <person name="Arakawa K."/>
        </authorList>
    </citation>
    <scope>NUCLEOTIDE SEQUENCE [LARGE SCALE GENOMIC DNA]</scope>
</reference>